<protein>
    <submittedName>
        <fullName evidence="3">GerMN domain-containing protein</fullName>
    </submittedName>
</protein>
<organism evidence="3 4">
    <name type="scientific">Anaeromonas frigoriresistens</name>
    <dbReference type="NCBI Taxonomy" id="2683708"/>
    <lineage>
        <taxon>Bacteria</taxon>
        <taxon>Bacillati</taxon>
        <taxon>Bacillota</taxon>
        <taxon>Tissierellia</taxon>
        <taxon>Tissierellales</taxon>
        <taxon>Thermohalobacteraceae</taxon>
        <taxon>Anaeromonas</taxon>
    </lineage>
</organism>
<dbReference type="InterPro" id="IPR019606">
    <property type="entry name" value="GerMN"/>
</dbReference>
<sequence length="190" mass="21456">MKKYLSLFLIIILTLSIISCTIDENDVETSEENTDIKEDEGAVDEKEKELKEITLYFTDKQAMNLLTEKRIIEIDESMKVDEIATLIIQELKKGPIESNRLPTLPAEIEILDVKVVGNIAEVNLSSKELTGGSTQEILLASSIVKSLAQLEEINKVQFYVDGKIQESLMGHLYIGEPYTEEMINEMIDTK</sequence>
<gene>
    <name evidence="3" type="ORF">GOQ27_05000</name>
</gene>
<dbReference type="Pfam" id="PF10646">
    <property type="entry name" value="Germane"/>
    <property type="match status" value="1"/>
</dbReference>
<evidence type="ECO:0000313" key="3">
    <source>
        <dbReference type="EMBL" id="MBS4537807.1"/>
    </source>
</evidence>
<keyword evidence="1" id="KW-0732">Signal</keyword>
<keyword evidence="4" id="KW-1185">Reference proteome</keyword>
<evidence type="ECO:0000256" key="1">
    <source>
        <dbReference type="SAM" id="SignalP"/>
    </source>
</evidence>
<feature type="chain" id="PRO_5039438350" evidence="1">
    <location>
        <begin position="22"/>
        <end position="190"/>
    </location>
</feature>
<feature type="domain" description="GerMN" evidence="2">
    <location>
        <begin position="84"/>
        <end position="169"/>
    </location>
</feature>
<feature type="signal peptide" evidence="1">
    <location>
        <begin position="1"/>
        <end position="21"/>
    </location>
</feature>
<dbReference type="RefSeq" id="WP_203365733.1">
    <property type="nucleotide sequence ID" value="NZ_WSFT01000021.1"/>
</dbReference>
<comment type="caution">
    <text evidence="3">The sequence shown here is derived from an EMBL/GenBank/DDBJ whole genome shotgun (WGS) entry which is preliminary data.</text>
</comment>
<dbReference type="PROSITE" id="PS51257">
    <property type="entry name" value="PROKAR_LIPOPROTEIN"/>
    <property type="match status" value="1"/>
</dbReference>
<name>A0A942UY83_9FIRM</name>
<evidence type="ECO:0000259" key="2">
    <source>
        <dbReference type="SMART" id="SM00909"/>
    </source>
</evidence>
<dbReference type="AlphaFoldDB" id="A0A942UY83"/>
<accession>A0A942UY83</accession>
<evidence type="ECO:0000313" key="4">
    <source>
        <dbReference type="Proteomes" id="UP000724672"/>
    </source>
</evidence>
<reference evidence="3" key="1">
    <citation type="submission" date="2019-12" db="EMBL/GenBank/DDBJ databases">
        <title>Clostridiaceae gen. nov. sp. nov., isolated from sediment in Xinjiang, China.</title>
        <authorList>
            <person name="Zhang R."/>
        </authorList>
    </citation>
    <scope>NUCLEOTIDE SEQUENCE</scope>
    <source>
        <strain evidence="3">D2Q-11</strain>
    </source>
</reference>
<dbReference type="SMART" id="SM00909">
    <property type="entry name" value="Germane"/>
    <property type="match status" value="1"/>
</dbReference>
<proteinExistence type="predicted"/>
<dbReference type="EMBL" id="WSFT01000021">
    <property type="protein sequence ID" value="MBS4537807.1"/>
    <property type="molecule type" value="Genomic_DNA"/>
</dbReference>
<dbReference type="Proteomes" id="UP000724672">
    <property type="component" value="Unassembled WGS sequence"/>
</dbReference>